<protein>
    <recommendedName>
        <fullName evidence="4">Cell wall associated biofilm protein</fullName>
    </recommendedName>
</protein>
<comment type="caution">
    <text evidence="2">The sequence shown here is derived from an EMBL/GenBank/DDBJ whole genome shotgun (WGS) entry which is preliminary data.</text>
</comment>
<gene>
    <name evidence="2" type="ORF">F6X95_10160</name>
</gene>
<feature type="region of interest" description="Disordered" evidence="1">
    <location>
        <begin position="56"/>
        <end position="149"/>
    </location>
</feature>
<evidence type="ECO:0000313" key="2">
    <source>
        <dbReference type="EMBL" id="KAA9204747.1"/>
    </source>
</evidence>
<evidence type="ECO:0000256" key="1">
    <source>
        <dbReference type="SAM" id="MobiDB-lite"/>
    </source>
</evidence>
<evidence type="ECO:0000313" key="3">
    <source>
        <dbReference type="Proteomes" id="UP000326078"/>
    </source>
</evidence>
<accession>A0A5N0YPA5</accession>
<dbReference type="AlphaFoldDB" id="A0A5N0YPA5"/>
<reference evidence="2 3" key="1">
    <citation type="submission" date="2019-09" db="EMBL/GenBank/DDBJ databases">
        <title>Vancomyinc resistant enterococci isolated from farm animals in Switzerland.</title>
        <authorList>
            <person name="Stevens M.J.A."/>
            <person name="Stephan R."/>
            <person name="Morach M."/>
            <person name="Nuesch-Inderbinen M."/>
        </authorList>
    </citation>
    <scope>NUCLEOTIDE SEQUENCE [LARGE SCALE GENOMIC DNA]</scope>
    <source>
        <strain evidence="2 3">GH27</strain>
    </source>
</reference>
<feature type="compositionally biased region" description="Low complexity" evidence="1">
    <location>
        <begin position="91"/>
        <end position="110"/>
    </location>
</feature>
<evidence type="ECO:0008006" key="4">
    <source>
        <dbReference type="Google" id="ProtNLM"/>
    </source>
</evidence>
<dbReference type="Proteomes" id="UP000326078">
    <property type="component" value="Unassembled WGS sequence"/>
</dbReference>
<dbReference type="EMBL" id="VYUT01000014">
    <property type="protein sequence ID" value="KAA9204747.1"/>
    <property type="molecule type" value="Genomic_DNA"/>
</dbReference>
<organism evidence="2 3">
    <name type="scientific">Enterococcus durans</name>
    <dbReference type="NCBI Taxonomy" id="53345"/>
    <lineage>
        <taxon>Bacteria</taxon>
        <taxon>Bacillati</taxon>
        <taxon>Bacillota</taxon>
        <taxon>Bacilli</taxon>
        <taxon>Lactobacillales</taxon>
        <taxon>Enterococcaceae</taxon>
        <taxon>Enterococcus</taxon>
    </lineage>
</organism>
<name>A0A5N0YPA5_9ENTE</name>
<proteinExistence type="predicted"/>
<sequence>MLELERGTEHLQMKNFRTIATSLLLFQHCLFPVTIFAEEAPVEIDTELVQRLQEQNELPAIESSPPTTEATAEEPVHTEPAEVPTTEDSNPEQPEQSEQPKQPETVETTEPPIPETSEETVETTTPSTEDGKESSEENEPPSPVLPAEEETEQLMVLPKAMRMSTYSLPNLSAYRHHLVNNGKSAYIEKKMQAATNRTLTLGAEVGATQSFTVSYDTHTMVQEAGNGWISWIASNLSGTPDYYFQQMYYGNHPTYSNPYTLGNLRWSGVPSYLAVTASTPSISNYRVTFNVTIRRTGVATNDKDTLRLLGNLTMGTTAVAPAVNNFSKKIENVNYSGAVIGEINVNNPRPSVVIKDSVVVEATRNALSQDTIKSWFSTLPSNSNDYTFSATGPASWAPGATGTATVVMKHNSNGTTQTFTTRYTVRDTQAPTGTVKSGTIDVEARRSGNLSEAELRGFMTTMSDNWTLPENMKIYLVNNAGGTDVSIAGLEPGTIVSSFNSNVRLEDEAGNKSSRMKVVLRIVDTQRPTGTVKNGTIDVEARRSGELSQAELRRFFTTMSDNWTLPENLKVHLVDGNGTATTVAGKAPGTHLFNLQLEDEAGNKSSRMEVRIRIVDTQAPTATVKTQGVEIEARRIGDWTRTDLLKFIDGDLQDNWSLPENIRIEATDNYGIYPIAGSGPGNKWAYLDIYDEAGNKYQKYVVFKVVDTQAPTGTVKNGTIDVEARRKGNLTKEELRQFFTTVSDNWTLPKNIKFHLVNADGSAASIAGVKPGTALDAHIQLEDEAGNKSAPMKISARIVDTVGPQGTVKENLSFYEGSAEPNVRDYLEGEPSDNWTLPEAIKATIVYENNAEFTDLKVGTHKFILTLTDESGNTTDFSGQLKIKKDLRGYIDVTIPVRISFAESKESGGIVSPKYKIQNNSNEELTVSVASMTSQSQTEKLTDIDLLMSNNYNDSTIPLIENGQNLSQKTELVTLPKKTSSFAFSLSGTVGQNFDFDSLTDPLKPQYALQFNFEIN</sequence>